<dbReference type="OrthoDB" id="439792at2759"/>
<evidence type="ECO:0000313" key="3">
    <source>
        <dbReference type="Proteomes" id="UP000039865"/>
    </source>
</evidence>
<dbReference type="AlphaFoldDB" id="A0A078B1Z0"/>
<dbReference type="InParanoid" id="A0A078B1Z0"/>
<evidence type="ECO:0000256" key="1">
    <source>
        <dbReference type="SAM" id="MobiDB-lite"/>
    </source>
</evidence>
<dbReference type="InterPro" id="IPR011992">
    <property type="entry name" value="EF-hand-dom_pair"/>
</dbReference>
<protein>
    <recommendedName>
        <fullName evidence="4">EF-hand domain-containing protein</fullName>
    </recommendedName>
</protein>
<name>A0A078B1Z0_STYLE</name>
<reference evidence="2 3" key="1">
    <citation type="submission" date="2014-06" db="EMBL/GenBank/DDBJ databases">
        <authorList>
            <person name="Swart Estienne"/>
        </authorList>
    </citation>
    <scope>NUCLEOTIDE SEQUENCE [LARGE SCALE GENOMIC DNA]</scope>
    <source>
        <strain evidence="2 3">130c</strain>
    </source>
</reference>
<keyword evidence="3" id="KW-1185">Reference proteome</keyword>
<evidence type="ECO:0000313" key="2">
    <source>
        <dbReference type="EMBL" id="CDW88570.1"/>
    </source>
</evidence>
<dbReference type="OMA" id="LYYEIME"/>
<accession>A0A078B1Z0</accession>
<dbReference type="SUPFAM" id="SSF47473">
    <property type="entry name" value="EF-hand"/>
    <property type="match status" value="1"/>
</dbReference>
<feature type="region of interest" description="Disordered" evidence="1">
    <location>
        <begin position="1"/>
        <end position="36"/>
    </location>
</feature>
<evidence type="ECO:0008006" key="4">
    <source>
        <dbReference type="Google" id="ProtNLM"/>
    </source>
</evidence>
<organism evidence="2 3">
    <name type="scientific">Stylonychia lemnae</name>
    <name type="common">Ciliate</name>
    <dbReference type="NCBI Taxonomy" id="5949"/>
    <lineage>
        <taxon>Eukaryota</taxon>
        <taxon>Sar</taxon>
        <taxon>Alveolata</taxon>
        <taxon>Ciliophora</taxon>
        <taxon>Intramacronucleata</taxon>
        <taxon>Spirotrichea</taxon>
        <taxon>Stichotrichia</taxon>
        <taxon>Sporadotrichida</taxon>
        <taxon>Oxytrichidae</taxon>
        <taxon>Stylonychinae</taxon>
        <taxon>Stylonychia</taxon>
    </lineage>
</organism>
<dbReference type="EMBL" id="CCKQ01016713">
    <property type="protein sequence ID" value="CDW88570.1"/>
    <property type="molecule type" value="Genomic_DNA"/>
</dbReference>
<sequence>MSDDPKNDGDNAQDDIASKLLKNLEGGSVEPDNQNKISNKDLAYVFHQNRDNFPAKPYYEDGNPEMYIKEHIEKRRLLMQNETVVDAINDFMTEFKKNGQGHVSKDEYFRVFLNVGMILRPGIDADDLQKIIKEEFDNDTSDSKVLFVTEEDQKNQAEIDQRNQQSQMSAPKTYDYIDQQKLFRALFELADTWCPNIDEFEYKEFFQQLKFRLKYAGQQDTSAYDVL</sequence>
<gene>
    <name evidence="2" type="primary">Contig18573.g19741</name>
    <name evidence="2" type="ORF">STYLEM_17692</name>
</gene>
<proteinExistence type="predicted"/>
<dbReference type="Proteomes" id="UP000039865">
    <property type="component" value="Unassembled WGS sequence"/>
</dbReference>